<dbReference type="CDD" id="cd06602">
    <property type="entry name" value="GH31_MGAM_SI_GAA"/>
    <property type="match status" value="1"/>
</dbReference>
<dbReference type="InterPro" id="IPR013780">
    <property type="entry name" value="Glyco_hydro_b"/>
</dbReference>
<dbReference type="SUPFAM" id="SSF51445">
    <property type="entry name" value="(Trans)glycosidases"/>
    <property type="match status" value="1"/>
</dbReference>
<evidence type="ECO:0000256" key="6">
    <source>
        <dbReference type="RuleBase" id="RU361185"/>
    </source>
</evidence>
<dbReference type="OrthoDB" id="1334205at2759"/>
<dbReference type="PANTHER" id="PTHR22762">
    <property type="entry name" value="ALPHA-GLUCOSIDASE"/>
    <property type="match status" value="1"/>
</dbReference>
<dbReference type="Gene3D" id="2.60.40.1760">
    <property type="entry name" value="glycosyl hydrolase (family 31)"/>
    <property type="match status" value="1"/>
</dbReference>
<dbReference type="PROSITE" id="PS51448">
    <property type="entry name" value="P_TREFOIL_2"/>
    <property type="match status" value="1"/>
</dbReference>
<dbReference type="SUPFAM" id="SSF51011">
    <property type="entry name" value="Glycosyl hydrolase domain"/>
    <property type="match status" value="1"/>
</dbReference>
<dbReference type="InterPro" id="IPR017853">
    <property type="entry name" value="GH"/>
</dbReference>
<evidence type="ECO:0000256" key="3">
    <source>
        <dbReference type="ARBA" id="ARBA00023136"/>
    </source>
</evidence>
<dbReference type="InterPro" id="IPR044913">
    <property type="entry name" value="P_trefoil_dom_sf"/>
</dbReference>
<dbReference type="STRING" id="158441.A0A226ELP1"/>
<reference evidence="9 10" key="1">
    <citation type="submission" date="2015-12" db="EMBL/GenBank/DDBJ databases">
        <title>The genome of Folsomia candida.</title>
        <authorList>
            <person name="Faddeeva A."/>
            <person name="Derks M.F."/>
            <person name="Anvar Y."/>
            <person name="Smit S."/>
            <person name="Van Straalen N."/>
            <person name="Roelofs D."/>
        </authorList>
    </citation>
    <scope>NUCLEOTIDE SEQUENCE [LARGE SCALE GENOMIC DNA]</scope>
    <source>
        <strain evidence="9 10">VU population</strain>
        <tissue evidence="9">Whole body</tissue>
    </source>
</reference>
<keyword evidence="3 7" id="KW-0472">Membrane</keyword>
<evidence type="ECO:0000313" key="10">
    <source>
        <dbReference type="Proteomes" id="UP000198287"/>
    </source>
</evidence>
<keyword evidence="10" id="KW-1185">Reference proteome</keyword>
<evidence type="ECO:0000256" key="2">
    <source>
        <dbReference type="ARBA" id="ARBA00007806"/>
    </source>
</evidence>
<proteinExistence type="inferred from homology"/>
<evidence type="ECO:0000256" key="4">
    <source>
        <dbReference type="ARBA" id="ARBA00023157"/>
    </source>
</evidence>
<dbReference type="CDD" id="cd00111">
    <property type="entry name" value="Trefoil"/>
    <property type="match status" value="1"/>
</dbReference>
<keyword evidence="6" id="KW-0378">Hydrolase</keyword>
<keyword evidence="6" id="KW-0326">Glycosidase</keyword>
<dbReference type="Gene3D" id="2.60.40.1180">
    <property type="entry name" value="Golgi alpha-mannosidase II"/>
    <property type="match status" value="2"/>
</dbReference>
<dbReference type="GO" id="GO:0004558">
    <property type="term" value="F:alpha-1,4-glucosidase activity"/>
    <property type="evidence" value="ECO:0007669"/>
    <property type="project" value="TreeGrafter"/>
</dbReference>
<dbReference type="CDD" id="cd14752">
    <property type="entry name" value="GH31_N"/>
    <property type="match status" value="1"/>
</dbReference>
<dbReference type="InterPro" id="IPR011013">
    <property type="entry name" value="Gal_mutarotase_sf_dom"/>
</dbReference>
<dbReference type="GO" id="GO:0012505">
    <property type="term" value="C:endomembrane system"/>
    <property type="evidence" value="ECO:0007669"/>
    <property type="project" value="UniProtKB-SubCell"/>
</dbReference>
<dbReference type="Proteomes" id="UP000198287">
    <property type="component" value="Unassembled WGS sequence"/>
</dbReference>
<comment type="caution">
    <text evidence="5">Lacks conserved residue(s) required for the propagation of feature annotation.</text>
</comment>
<dbReference type="Gene3D" id="3.20.20.80">
    <property type="entry name" value="Glycosidases"/>
    <property type="match status" value="1"/>
</dbReference>
<feature type="domain" description="P-type" evidence="8">
    <location>
        <begin position="123"/>
        <end position="168"/>
    </location>
</feature>
<dbReference type="Pfam" id="PF00088">
    <property type="entry name" value="Trefoil"/>
    <property type="match status" value="1"/>
</dbReference>
<gene>
    <name evidence="9" type="ORF">Fcan01_07549</name>
</gene>
<dbReference type="Gene3D" id="4.10.110.10">
    <property type="entry name" value="Spasmolytic Protein, domain 1"/>
    <property type="match status" value="1"/>
</dbReference>
<evidence type="ECO:0000256" key="5">
    <source>
        <dbReference type="PROSITE-ProRule" id="PRU00779"/>
    </source>
</evidence>
<comment type="caution">
    <text evidence="9">The sequence shown here is derived from an EMBL/GenBank/DDBJ whole genome shotgun (WGS) entry which is preliminary data.</text>
</comment>
<dbReference type="InterPro" id="IPR000519">
    <property type="entry name" value="P_trefoil_dom"/>
</dbReference>
<dbReference type="AlphaFoldDB" id="A0A226ELP1"/>
<dbReference type="EMBL" id="LNIX01000003">
    <property type="protein sequence ID" value="OXA58369.1"/>
    <property type="molecule type" value="Genomic_DNA"/>
</dbReference>
<dbReference type="OMA" id="YKGAVWP"/>
<dbReference type="PROSITE" id="PS00025">
    <property type="entry name" value="P_TREFOIL_1"/>
    <property type="match status" value="1"/>
</dbReference>
<evidence type="ECO:0000313" key="9">
    <source>
        <dbReference type="EMBL" id="OXA58369.1"/>
    </source>
</evidence>
<dbReference type="Pfam" id="PF21365">
    <property type="entry name" value="Glyco_hydro_31_3rd"/>
    <property type="match status" value="1"/>
</dbReference>
<dbReference type="SUPFAM" id="SSF57492">
    <property type="entry name" value="Trefoil"/>
    <property type="match status" value="1"/>
</dbReference>
<comment type="subcellular location">
    <subcellularLocation>
        <location evidence="1">Endomembrane system</location>
    </subcellularLocation>
</comment>
<dbReference type="Pfam" id="PF13802">
    <property type="entry name" value="Gal_mutarotas_2"/>
    <property type="match status" value="1"/>
</dbReference>
<keyword evidence="7" id="KW-0812">Transmembrane</keyword>
<keyword evidence="7" id="KW-1133">Transmembrane helix</keyword>
<evidence type="ECO:0000259" key="8">
    <source>
        <dbReference type="PROSITE" id="PS51448"/>
    </source>
</evidence>
<dbReference type="SMART" id="SM00018">
    <property type="entry name" value="PD"/>
    <property type="match status" value="1"/>
</dbReference>
<dbReference type="Pfam" id="PF01055">
    <property type="entry name" value="Glyco_hydro_31_2nd"/>
    <property type="match status" value="1"/>
</dbReference>
<dbReference type="SUPFAM" id="SSF74650">
    <property type="entry name" value="Galactose mutarotase-like"/>
    <property type="match status" value="1"/>
</dbReference>
<evidence type="ECO:0000256" key="1">
    <source>
        <dbReference type="ARBA" id="ARBA00004308"/>
    </source>
</evidence>
<feature type="transmembrane region" description="Helical" evidence="7">
    <location>
        <begin position="59"/>
        <end position="77"/>
    </location>
</feature>
<organism evidence="9 10">
    <name type="scientific">Folsomia candida</name>
    <name type="common">Springtail</name>
    <dbReference type="NCBI Taxonomy" id="158441"/>
    <lineage>
        <taxon>Eukaryota</taxon>
        <taxon>Metazoa</taxon>
        <taxon>Ecdysozoa</taxon>
        <taxon>Arthropoda</taxon>
        <taxon>Hexapoda</taxon>
        <taxon>Collembola</taxon>
        <taxon>Entomobryomorpha</taxon>
        <taxon>Isotomoidea</taxon>
        <taxon>Isotomidae</taxon>
        <taxon>Proisotominae</taxon>
        <taxon>Folsomia</taxon>
    </lineage>
</organism>
<sequence>MTFNVSCKMDAGIRMKVLRGGQLVDENNGVELDEDEFQHLIVMTSPQNPQWKWVAGLRLIFFAFLAVTLATVLFIVVKDYTQAQLTWLMQPVNKSQLLNLHHLQTNPPVGGNATSLDSSTSLDSCLIDDGWKFDCHPANVATADDCLNRGCCWKPLEVHNLPWCYYPLGFAYYVFTEFVPTKTGLRGSAVSTRASPYPKDVKNLNVDIIYETEDIVRIRITDAKNSRYEVPFEYSKTSYDKKPDILNYSVVTSRYGIQIFRSAEKTPVFDTTIAPMIYSNQYLEISTTLQTHYLYGIGESVDFLKRTTNGSRYVLYNHDRIPGSNTNNYGSHPFYMIMDKMGRSHGVFLANSNAMEITVQSAPSLTFRTLGGILDLRIFVGPKPRDVTDQYTQIIGRPMIPPYWSLGYHLCRFNYGTLNHTAEILQNNLQGGLPIDVQWNDLDYMHHSNDFTYDPVKFAGLPDFIDDIHSKGMRYVPLIDPGISSGEAKGKYIPYEMGVEMDIFIKNSQGHIFEGHVWNKKGTVWPDFSHPNVTHYWMRQLDSFRKRIKFDGAWIDMNEPSNFYNGEKNGCIKTSVLDNPPYVPRQIDGNTLYYKTICPSAKQAGGTHYDLHNLYGTQETIATYKALGDIVSERPFIISRATFPGQGRYGGHWTGDVVSNWEDLRQTIPQILTFGLFGIPMVGADICGFNGNATADLCKRWQQLGAFYPFARNHNTDDGIPQDPWSMGKDVFEAAKETLKVRYDLLPYIYSLFFRAHLSGRPVARALFFEFPKDVLTFGIDTQFMLGPGVMIVPILEENYTKNTIPAYLPKGFWYHHYYLNDVIESLGEVHDLQIPVHSIPILYQGGSIIVKQKGEQNTVLSRKNKFSIEAFLSSDDTADGEFFWDDGVSNLPKELVQYNQYSFKVSKNVLTMTTVFGGYDSSSMVLGDITVRGVRGSVTSAILNNVDFPFSFENKVLTLTNMTLQGPSGWTDGLTLVWS</sequence>
<comment type="similarity">
    <text evidence="2 6">Belongs to the glycosyl hydrolase 31 family.</text>
</comment>
<dbReference type="InterPro" id="IPR017957">
    <property type="entry name" value="P_trefoil_CS"/>
</dbReference>
<dbReference type="InterPro" id="IPR025887">
    <property type="entry name" value="Glyco_hydro_31_N_dom"/>
</dbReference>
<keyword evidence="4" id="KW-1015">Disulfide bond</keyword>
<dbReference type="GO" id="GO:0005975">
    <property type="term" value="P:carbohydrate metabolic process"/>
    <property type="evidence" value="ECO:0007669"/>
    <property type="project" value="InterPro"/>
</dbReference>
<protein>
    <submittedName>
        <fullName evidence="9">Lysosomal alpha-glucosidase</fullName>
    </submittedName>
</protein>
<accession>A0A226ELP1</accession>
<dbReference type="GO" id="GO:0030246">
    <property type="term" value="F:carbohydrate binding"/>
    <property type="evidence" value="ECO:0007669"/>
    <property type="project" value="InterPro"/>
</dbReference>
<dbReference type="PANTHER" id="PTHR22762:SF131">
    <property type="entry name" value="GLYCOSIDE HYDROLASE FAMILY 31 N-TERMINAL DOMAIN-CONTAINING PROTEIN"/>
    <property type="match status" value="1"/>
</dbReference>
<evidence type="ECO:0000256" key="7">
    <source>
        <dbReference type="SAM" id="Phobius"/>
    </source>
</evidence>
<dbReference type="InterPro" id="IPR000322">
    <property type="entry name" value="Glyco_hydro_31_TIM"/>
</dbReference>
<dbReference type="InterPro" id="IPR048395">
    <property type="entry name" value="Glyco_hydro_31_C"/>
</dbReference>
<name>A0A226ELP1_FOLCA</name>